<dbReference type="GO" id="GO:0022857">
    <property type="term" value="F:transmembrane transporter activity"/>
    <property type="evidence" value="ECO:0007669"/>
    <property type="project" value="InterPro"/>
</dbReference>
<dbReference type="OrthoDB" id="9800613at2"/>
<evidence type="ECO:0000256" key="2">
    <source>
        <dbReference type="ARBA" id="ARBA00009477"/>
    </source>
</evidence>
<dbReference type="Pfam" id="PF25917">
    <property type="entry name" value="BSH_RND"/>
    <property type="match status" value="1"/>
</dbReference>
<dbReference type="RefSeq" id="WP_110265180.1">
    <property type="nucleotide sequence ID" value="NZ_CAWNXA010000005.1"/>
</dbReference>
<dbReference type="Gene3D" id="2.40.420.20">
    <property type="match status" value="1"/>
</dbReference>
<dbReference type="GO" id="GO:0046677">
    <property type="term" value="P:response to antibiotic"/>
    <property type="evidence" value="ECO:0007669"/>
    <property type="project" value="TreeGrafter"/>
</dbReference>
<evidence type="ECO:0000256" key="3">
    <source>
        <dbReference type="SAM" id="SignalP"/>
    </source>
</evidence>
<feature type="domain" description="Multidrug resistance protein MdtA-like alpha-helical hairpin" evidence="4">
    <location>
        <begin position="97"/>
        <end position="167"/>
    </location>
</feature>
<dbReference type="NCBIfam" id="TIGR01730">
    <property type="entry name" value="RND_mfp"/>
    <property type="match status" value="1"/>
</dbReference>
<dbReference type="Pfam" id="PF25944">
    <property type="entry name" value="Beta-barrel_RND"/>
    <property type="match status" value="1"/>
</dbReference>
<dbReference type="Gene3D" id="1.10.287.470">
    <property type="entry name" value="Helix hairpin bin"/>
    <property type="match status" value="1"/>
</dbReference>
<dbReference type="PANTHER" id="PTHR30158">
    <property type="entry name" value="ACRA/E-RELATED COMPONENT OF DRUG EFFLUX TRANSPORTER"/>
    <property type="match status" value="1"/>
</dbReference>
<evidence type="ECO:0000259" key="6">
    <source>
        <dbReference type="Pfam" id="PF25944"/>
    </source>
</evidence>
<dbReference type="EMBL" id="QICN01000005">
    <property type="protein sequence ID" value="PXV67704.1"/>
    <property type="molecule type" value="Genomic_DNA"/>
</dbReference>
<dbReference type="Pfam" id="PF25967">
    <property type="entry name" value="RND-MFP_C"/>
    <property type="match status" value="1"/>
</dbReference>
<dbReference type="Pfam" id="PF25876">
    <property type="entry name" value="HH_MFP_RND"/>
    <property type="match status" value="1"/>
</dbReference>
<dbReference type="Gene3D" id="2.40.50.100">
    <property type="match status" value="1"/>
</dbReference>
<feature type="domain" description="Multidrug resistance protein MdtA-like beta-barrel" evidence="6">
    <location>
        <begin position="203"/>
        <end position="293"/>
    </location>
</feature>
<gene>
    <name evidence="8" type="ORF">C8D93_10560</name>
</gene>
<sequence length="379" mass="41241">MTRFSRQLCLLLCATLPVACSQPSAPPPQTPEVGVLRIEPRPATIEAEYVAQLDASNTVEIRPRVGGLLEQQVAVEGETVEKGQLLFVIDRQPYIVELEQAKAALAQARAGLQQAERDLARVQPLSELDAVSQQELDSVTARESAGRAAVQAAQAAVRSAELNLEYTRVTSPVDGVVGRAQFRVGGLVTAYQSLLTTVYDTNPMYVNFSISERRMLELQEQFGARPPQSRYDDDNAFKLMLSDGSVYPHPAHLNLVDAAVDRETGTLPIRLEVANPDGLLRAGQFARVVVVVDRIDAALLVPQRAVQELQGRTSLWVLREDGTVDRRDVRMGARVGGDWIVEEGLQAGETIVVDGLQRLRPGIAVSPQKLEPAGVGDGR</sequence>
<protein>
    <submittedName>
        <fullName evidence="8">Membrane fusion protein (Multidrug efflux system)</fullName>
    </submittedName>
</protein>
<feature type="signal peptide" evidence="3">
    <location>
        <begin position="1"/>
        <end position="25"/>
    </location>
</feature>
<dbReference type="InterPro" id="IPR058626">
    <property type="entry name" value="MdtA-like_b-barrel"/>
</dbReference>
<dbReference type="Gene3D" id="2.40.30.170">
    <property type="match status" value="1"/>
</dbReference>
<organism evidence="8 9">
    <name type="scientific">Sinimarinibacterium flocculans</name>
    <dbReference type="NCBI Taxonomy" id="985250"/>
    <lineage>
        <taxon>Bacteria</taxon>
        <taxon>Pseudomonadati</taxon>
        <taxon>Pseudomonadota</taxon>
        <taxon>Gammaproteobacteria</taxon>
        <taxon>Nevskiales</taxon>
        <taxon>Nevskiaceae</taxon>
        <taxon>Sinimarinibacterium</taxon>
    </lineage>
</organism>
<comment type="subcellular location">
    <subcellularLocation>
        <location evidence="1">Cell inner membrane</location>
        <topology evidence="1">Lipid-anchor</topology>
    </subcellularLocation>
</comment>
<comment type="similarity">
    <text evidence="2">Belongs to the membrane fusion protein (MFP) (TC 8.A.1) family.</text>
</comment>
<evidence type="ECO:0000256" key="1">
    <source>
        <dbReference type="ARBA" id="ARBA00004519"/>
    </source>
</evidence>
<dbReference type="InterPro" id="IPR058625">
    <property type="entry name" value="MdtA-like_BSH"/>
</dbReference>
<dbReference type="GO" id="GO:0005886">
    <property type="term" value="C:plasma membrane"/>
    <property type="evidence" value="ECO:0007669"/>
    <property type="project" value="TreeGrafter"/>
</dbReference>
<proteinExistence type="inferred from homology"/>
<evidence type="ECO:0000313" key="9">
    <source>
        <dbReference type="Proteomes" id="UP000248330"/>
    </source>
</evidence>
<dbReference type="AlphaFoldDB" id="A0A318ED97"/>
<keyword evidence="3" id="KW-0732">Signal</keyword>
<dbReference type="SUPFAM" id="SSF111369">
    <property type="entry name" value="HlyD-like secretion proteins"/>
    <property type="match status" value="1"/>
</dbReference>
<feature type="domain" description="Multidrug resistance protein MdtA-like C-terminal permuted SH3" evidence="7">
    <location>
        <begin position="298"/>
        <end position="358"/>
    </location>
</feature>
<evidence type="ECO:0000259" key="5">
    <source>
        <dbReference type="Pfam" id="PF25917"/>
    </source>
</evidence>
<keyword evidence="9" id="KW-1185">Reference proteome</keyword>
<evidence type="ECO:0000259" key="4">
    <source>
        <dbReference type="Pfam" id="PF25876"/>
    </source>
</evidence>
<dbReference type="InterPro" id="IPR058624">
    <property type="entry name" value="MdtA-like_HH"/>
</dbReference>
<name>A0A318ED97_9GAMM</name>
<evidence type="ECO:0000313" key="8">
    <source>
        <dbReference type="EMBL" id="PXV67704.1"/>
    </source>
</evidence>
<dbReference type="InterPro" id="IPR006143">
    <property type="entry name" value="RND_pump_MFP"/>
</dbReference>
<dbReference type="Proteomes" id="UP000248330">
    <property type="component" value="Unassembled WGS sequence"/>
</dbReference>
<evidence type="ECO:0000259" key="7">
    <source>
        <dbReference type="Pfam" id="PF25967"/>
    </source>
</evidence>
<dbReference type="InterPro" id="IPR058627">
    <property type="entry name" value="MdtA-like_C"/>
</dbReference>
<feature type="domain" description="Multidrug resistance protein MdtA-like barrel-sandwich hybrid" evidence="5">
    <location>
        <begin position="57"/>
        <end position="194"/>
    </location>
</feature>
<accession>A0A318ED97</accession>
<comment type="caution">
    <text evidence="8">The sequence shown here is derived from an EMBL/GenBank/DDBJ whole genome shotgun (WGS) entry which is preliminary data.</text>
</comment>
<reference evidence="8 9" key="1">
    <citation type="submission" date="2018-04" db="EMBL/GenBank/DDBJ databases">
        <title>Genomic Encyclopedia of Type Strains, Phase IV (KMG-IV): sequencing the most valuable type-strain genomes for metagenomic binning, comparative biology and taxonomic classification.</title>
        <authorList>
            <person name="Goeker M."/>
        </authorList>
    </citation>
    <scope>NUCLEOTIDE SEQUENCE [LARGE SCALE GENOMIC DNA]</scope>
    <source>
        <strain evidence="8 9">DSM 104150</strain>
    </source>
</reference>
<feature type="chain" id="PRO_5016279786" evidence="3">
    <location>
        <begin position="26"/>
        <end position="379"/>
    </location>
</feature>
<dbReference type="GO" id="GO:0030313">
    <property type="term" value="C:cell envelope"/>
    <property type="evidence" value="ECO:0007669"/>
    <property type="project" value="UniProtKB-SubCell"/>
</dbReference>